<proteinExistence type="inferred from homology"/>
<dbReference type="GO" id="GO:0004300">
    <property type="term" value="F:enoyl-CoA hydratase activity"/>
    <property type="evidence" value="ECO:0007669"/>
    <property type="project" value="UniProtKB-EC"/>
</dbReference>
<name>A0A5J5I3E4_9SPHN</name>
<evidence type="ECO:0000313" key="5">
    <source>
        <dbReference type="EMBL" id="KAA9030832.1"/>
    </source>
</evidence>
<accession>A0A5J5I3E4</accession>
<comment type="similarity">
    <text evidence="1 3">Belongs to the enoyl-CoA hydratase/isomerase family.</text>
</comment>
<dbReference type="InterPro" id="IPR018376">
    <property type="entry name" value="Enoyl-CoA_hyd/isom_CS"/>
</dbReference>
<dbReference type="InterPro" id="IPR001753">
    <property type="entry name" value="Enoyl-CoA_hydra/iso"/>
</dbReference>
<dbReference type="CDD" id="cd06558">
    <property type="entry name" value="crotonase-like"/>
    <property type="match status" value="1"/>
</dbReference>
<protein>
    <submittedName>
        <fullName evidence="5">Enoyl-CoA hydratase</fullName>
        <ecNumber evidence="5">4.2.1.17</ecNumber>
    </submittedName>
</protein>
<dbReference type="PANTHER" id="PTHR11941">
    <property type="entry name" value="ENOYL-COA HYDRATASE-RELATED"/>
    <property type="match status" value="1"/>
</dbReference>
<comment type="caution">
    <text evidence="5">The sequence shown here is derived from an EMBL/GenBank/DDBJ whole genome shotgun (WGS) entry which is preliminary data.</text>
</comment>
<dbReference type="EMBL" id="VYQB01000005">
    <property type="protein sequence ID" value="KAA9018196.1"/>
    <property type="molecule type" value="Genomic_DNA"/>
</dbReference>
<evidence type="ECO:0000313" key="6">
    <source>
        <dbReference type="Proteomes" id="UP000325933"/>
    </source>
</evidence>
<dbReference type="PANTHER" id="PTHR11941:SF54">
    <property type="entry name" value="ENOYL-COA HYDRATASE, MITOCHONDRIAL"/>
    <property type="match status" value="1"/>
</dbReference>
<dbReference type="EC" id="4.2.1.17" evidence="5"/>
<dbReference type="FunFam" id="3.90.226.10:FF:000009">
    <property type="entry name" value="Carnitinyl-CoA dehydratase"/>
    <property type="match status" value="1"/>
</dbReference>
<evidence type="ECO:0000256" key="1">
    <source>
        <dbReference type="ARBA" id="ARBA00005254"/>
    </source>
</evidence>
<dbReference type="PROSITE" id="PS00166">
    <property type="entry name" value="ENOYL_COA_HYDRATASE"/>
    <property type="match status" value="1"/>
</dbReference>
<dbReference type="Gene3D" id="1.10.12.10">
    <property type="entry name" value="Lyase 2-enoyl-coa Hydratase, Chain A, domain 2"/>
    <property type="match status" value="1"/>
</dbReference>
<organism evidence="5 6">
    <name type="scientific">Sphingobium limneticum</name>
    <dbReference type="NCBI Taxonomy" id="1007511"/>
    <lineage>
        <taxon>Bacteria</taxon>
        <taxon>Pseudomonadati</taxon>
        <taxon>Pseudomonadota</taxon>
        <taxon>Alphaproteobacteria</taxon>
        <taxon>Sphingomonadales</taxon>
        <taxon>Sphingomonadaceae</taxon>
        <taxon>Sphingobium</taxon>
    </lineage>
</organism>
<keyword evidence="7" id="KW-1185">Reference proteome</keyword>
<sequence>MTYQYVEVVREGPLTIVTINRPEAHNALNAAAQLELQDVFNDYAADDSQWVAIITGAGAKAFCAGHDLKQQASGGGFATPPAGFGGLASRFDLNKPVIAAVNGVAMGGGFEIVLACDIVVASQNALFALPEPRVGIAALAGGMQRLPRIIGLQRAMGLLLTGRRVSAQEGHALGFVTEVTDGDVLDAARRWAGEILACSPMSIRATKEATHRGLTISVQDGMEAEWDYPMMKALLASEDFVEGPKAFAEKRAPNWLGR</sequence>
<evidence type="ECO:0000313" key="7">
    <source>
        <dbReference type="Proteomes" id="UP000326364"/>
    </source>
</evidence>
<dbReference type="Proteomes" id="UP000325933">
    <property type="component" value="Unassembled WGS sequence"/>
</dbReference>
<dbReference type="EMBL" id="VYQA01000005">
    <property type="protein sequence ID" value="KAA9030832.1"/>
    <property type="molecule type" value="Genomic_DNA"/>
</dbReference>
<dbReference type="RefSeq" id="WP_150425382.1">
    <property type="nucleotide sequence ID" value="NZ_VYQA01000005.1"/>
</dbReference>
<dbReference type="InterPro" id="IPR029045">
    <property type="entry name" value="ClpP/crotonase-like_dom_sf"/>
</dbReference>
<dbReference type="GO" id="GO:0006635">
    <property type="term" value="P:fatty acid beta-oxidation"/>
    <property type="evidence" value="ECO:0007669"/>
    <property type="project" value="TreeGrafter"/>
</dbReference>
<dbReference type="SUPFAM" id="SSF52096">
    <property type="entry name" value="ClpP/crotonase"/>
    <property type="match status" value="1"/>
</dbReference>
<dbReference type="InterPro" id="IPR014748">
    <property type="entry name" value="Enoyl-CoA_hydra_C"/>
</dbReference>
<keyword evidence="2 5" id="KW-0456">Lyase</keyword>
<dbReference type="AlphaFoldDB" id="A0A5J5I3E4"/>
<dbReference type="Pfam" id="PF00378">
    <property type="entry name" value="ECH_1"/>
    <property type="match status" value="1"/>
</dbReference>
<evidence type="ECO:0000256" key="3">
    <source>
        <dbReference type="RuleBase" id="RU003707"/>
    </source>
</evidence>
<gene>
    <name evidence="5" type="ORF">F4U95_08700</name>
    <name evidence="4" type="ORF">F4U96_08750</name>
</gene>
<reference evidence="6 7" key="1">
    <citation type="submission" date="2019-09" db="EMBL/GenBank/DDBJ databases">
        <authorList>
            <person name="Feng G."/>
        </authorList>
    </citation>
    <scope>NUCLEOTIDE SEQUENCE [LARGE SCALE GENOMIC DNA]</scope>
    <source>
        <strain evidence="5 6">KACC 19283</strain>
        <strain evidence="4 7">KACC 19284</strain>
    </source>
</reference>
<dbReference type="Gene3D" id="3.90.226.10">
    <property type="entry name" value="2-enoyl-CoA Hydratase, Chain A, domain 1"/>
    <property type="match status" value="1"/>
</dbReference>
<evidence type="ECO:0000313" key="4">
    <source>
        <dbReference type="EMBL" id="KAA9018196.1"/>
    </source>
</evidence>
<evidence type="ECO:0000256" key="2">
    <source>
        <dbReference type="ARBA" id="ARBA00023239"/>
    </source>
</evidence>
<dbReference type="Proteomes" id="UP000326364">
    <property type="component" value="Unassembled WGS sequence"/>
</dbReference>